<evidence type="ECO:0000313" key="5">
    <source>
        <dbReference type="EMBL" id="KAL1845396.1"/>
    </source>
</evidence>
<dbReference type="PIRSF" id="PIRSF001112">
    <property type="entry name" value="Epoxide_hydrolase"/>
    <property type="match status" value="1"/>
</dbReference>
<dbReference type="InterPro" id="IPR016292">
    <property type="entry name" value="Epoxide_hydrolase"/>
</dbReference>
<dbReference type="PANTHER" id="PTHR21661:SF39">
    <property type="entry name" value="HYDROLASE, PUTATIVE (AFU_ORTHOLOGUE AFUA_3G08960)-RELATED"/>
    <property type="match status" value="1"/>
</dbReference>
<evidence type="ECO:0000256" key="1">
    <source>
        <dbReference type="ARBA" id="ARBA00010088"/>
    </source>
</evidence>
<keyword evidence="6" id="KW-1185">Reference proteome</keyword>
<feature type="region of interest" description="Disordered" evidence="3">
    <location>
        <begin position="1"/>
        <end position="23"/>
    </location>
</feature>
<comment type="caution">
    <text evidence="5">The sequence shown here is derived from an EMBL/GenBank/DDBJ whole genome shotgun (WGS) entry which is preliminary data.</text>
</comment>
<name>A0ABR3VUQ7_9PEZI</name>
<dbReference type="InterPro" id="IPR029058">
    <property type="entry name" value="AB_hydrolase_fold"/>
</dbReference>
<evidence type="ECO:0000256" key="2">
    <source>
        <dbReference type="ARBA" id="ARBA00022801"/>
    </source>
</evidence>
<sequence length="297" mass="33111">MSKSSYASVPSGAPGRPEPFTLHVPEPELDDFRQLLRLSKIAPETWENSERHGDANLGLTREWLVQARDAWLDDFDWRAHEAYINSFPNFRIRVPDHAAPAGQQQQQEEEEEGHLDLHFAALFSTRPDAIPVVFMHGWPGSFLEFLPMLDLLRVKYAADQLPFHAVVPSLPGYTLSGGPPRTRDFTLSDAARAMHQLMVELGFGGGYVAQGGDVGYFLARIMSATYDGCKALHVNFLFPAPNEMPQGVEGLTESEKEHLERTQKWRSTGMAYAMEHATRPATIGLVLSSSPLALLAW</sequence>
<feature type="domain" description="Epoxide hydrolase N-terminal" evidence="4">
    <location>
        <begin position="18"/>
        <end position="145"/>
    </location>
</feature>
<reference evidence="5 6" key="1">
    <citation type="journal article" date="2024" name="Commun. Biol.">
        <title>Comparative genomic analysis of thermophilic fungi reveals convergent evolutionary adaptations and gene losses.</title>
        <authorList>
            <person name="Steindorff A.S."/>
            <person name="Aguilar-Pontes M.V."/>
            <person name="Robinson A.J."/>
            <person name="Andreopoulos B."/>
            <person name="LaButti K."/>
            <person name="Kuo A."/>
            <person name="Mondo S."/>
            <person name="Riley R."/>
            <person name="Otillar R."/>
            <person name="Haridas S."/>
            <person name="Lipzen A."/>
            <person name="Grimwood J."/>
            <person name="Schmutz J."/>
            <person name="Clum A."/>
            <person name="Reid I.D."/>
            <person name="Moisan M.C."/>
            <person name="Butler G."/>
            <person name="Nguyen T.T.M."/>
            <person name="Dewar K."/>
            <person name="Conant G."/>
            <person name="Drula E."/>
            <person name="Henrissat B."/>
            <person name="Hansel C."/>
            <person name="Singer S."/>
            <person name="Hutchinson M.I."/>
            <person name="de Vries R.P."/>
            <person name="Natvig D.O."/>
            <person name="Powell A.J."/>
            <person name="Tsang A."/>
            <person name="Grigoriev I.V."/>
        </authorList>
    </citation>
    <scope>NUCLEOTIDE SEQUENCE [LARGE SCALE GENOMIC DNA]</scope>
    <source>
        <strain evidence="5 6">ATCC 24622</strain>
    </source>
</reference>
<evidence type="ECO:0000313" key="6">
    <source>
        <dbReference type="Proteomes" id="UP001586593"/>
    </source>
</evidence>
<dbReference type="Gene3D" id="3.40.50.1820">
    <property type="entry name" value="alpha/beta hydrolase"/>
    <property type="match status" value="1"/>
</dbReference>
<dbReference type="PANTHER" id="PTHR21661">
    <property type="entry name" value="EPOXIDE HYDROLASE 1-RELATED"/>
    <property type="match status" value="1"/>
</dbReference>
<evidence type="ECO:0000256" key="3">
    <source>
        <dbReference type="SAM" id="MobiDB-lite"/>
    </source>
</evidence>
<dbReference type="SUPFAM" id="SSF53474">
    <property type="entry name" value="alpha/beta-Hydrolases"/>
    <property type="match status" value="1"/>
</dbReference>
<proteinExistence type="inferred from homology"/>
<accession>A0ABR3VUQ7</accession>
<protein>
    <recommendedName>
        <fullName evidence="4">Epoxide hydrolase N-terminal domain-containing protein</fullName>
    </recommendedName>
</protein>
<dbReference type="Pfam" id="PF06441">
    <property type="entry name" value="EHN"/>
    <property type="match status" value="1"/>
</dbReference>
<comment type="similarity">
    <text evidence="1">Belongs to the peptidase S33 family.</text>
</comment>
<dbReference type="Proteomes" id="UP001586593">
    <property type="component" value="Unassembled WGS sequence"/>
</dbReference>
<dbReference type="InterPro" id="IPR010497">
    <property type="entry name" value="Epoxide_hydro_N"/>
</dbReference>
<gene>
    <name evidence="5" type="ORF">VTK73DRAFT_588</name>
</gene>
<evidence type="ECO:0000259" key="4">
    <source>
        <dbReference type="Pfam" id="PF06441"/>
    </source>
</evidence>
<dbReference type="EMBL" id="JAZHXJ010001112">
    <property type="protein sequence ID" value="KAL1845396.1"/>
    <property type="molecule type" value="Genomic_DNA"/>
</dbReference>
<organism evidence="5 6">
    <name type="scientific">Phialemonium thermophilum</name>
    <dbReference type="NCBI Taxonomy" id="223376"/>
    <lineage>
        <taxon>Eukaryota</taxon>
        <taxon>Fungi</taxon>
        <taxon>Dikarya</taxon>
        <taxon>Ascomycota</taxon>
        <taxon>Pezizomycotina</taxon>
        <taxon>Sordariomycetes</taxon>
        <taxon>Sordariomycetidae</taxon>
        <taxon>Cephalothecales</taxon>
        <taxon>Cephalothecaceae</taxon>
        <taxon>Phialemonium</taxon>
    </lineage>
</organism>
<keyword evidence="2" id="KW-0378">Hydrolase</keyword>